<keyword evidence="1" id="KW-0547">Nucleotide-binding</keyword>
<accession>A0AAN8LDC2</accession>
<name>A0AAN8LDC2_9TELE</name>
<dbReference type="Pfam" id="PF00071">
    <property type="entry name" value="Ras"/>
    <property type="match status" value="1"/>
</dbReference>
<dbReference type="InterPro" id="IPR001806">
    <property type="entry name" value="Small_GTPase"/>
</dbReference>
<proteinExistence type="predicted"/>
<dbReference type="GO" id="GO:0005525">
    <property type="term" value="F:GTP binding"/>
    <property type="evidence" value="ECO:0007669"/>
    <property type="project" value="InterPro"/>
</dbReference>
<dbReference type="AlphaFoldDB" id="A0AAN8LDC2"/>
<comment type="caution">
    <text evidence="2">The sequence shown here is derived from an EMBL/GenBank/DDBJ whole genome shotgun (WGS) entry which is preliminary data.</text>
</comment>
<evidence type="ECO:0000313" key="2">
    <source>
        <dbReference type="EMBL" id="KAK6310213.1"/>
    </source>
</evidence>
<organism evidence="2 3">
    <name type="scientific">Coregonus suidteri</name>
    <dbReference type="NCBI Taxonomy" id="861788"/>
    <lineage>
        <taxon>Eukaryota</taxon>
        <taxon>Metazoa</taxon>
        <taxon>Chordata</taxon>
        <taxon>Craniata</taxon>
        <taxon>Vertebrata</taxon>
        <taxon>Euteleostomi</taxon>
        <taxon>Actinopterygii</taxon>
        <taxon>Neopterygii</taxon>
        <taxon>Teleostei</taxon>
        <taxon>Protacanthopterygii</taxon>
        <taxon>Salmoniformes</taxon>
        <taxon>Salmonidae</taxon>
        <taxon>Coregoninae</taxon>
        <taxon>Coregonus</taxon>
    </lineage>
</organism>
<dbReference type="GO" id="GO:0003924">
    <property type="term" value="F:GTPase activity"/>
    <property type="evidence" value="ECO:0007669"/>
    <property type="project" value="InterPro"/>
</dbReference>
<dbReference type="EMBL" id="JAGTTL010000017">
    <property type="protein sequence ID" value="KAK6310213.1"/>
    <property type="molecule type" value="Genomic_DNA"/>
</dbReference>
<dbReference type="InterPro" id="IPR027417">
    <property type="entry name" value="P-loop_NTPase"/>
</dbReference>
<gene>
    <name evidence="2" type="ORF">J4Q44_G00200940</name>
</gene>
<evidence type="ECO:0000256" key="1">
    <source>
        <dbReference type="ARBA" id="ARBA00022741"/>
    </source>
</evidence>
<sequence>MWLKELEKHCIPGSIVMVLLGNKGDLSELRQETLQEGHSLAIDRGLLFMETLVKSGNQVSELMLAIGISGNGFLKFPNKQLIG</sequence>
<protein>
    <submittedName>
        <fullName evidence="2">Uncharacterized protein</fullName>
    </submittedName>
</protein>
<reference evidence="2 3" key="1">
    <citation type="submission" date="2021-04" db="EMBL/GenBank/DDBJ databases">
        <authorList>
            <person name="De Guttry C."/>
            <person name="Zahm M."/>
            <person name="Klopp C."/>
            <person name="Cabau C."/>
            <person name="Louis A."/>
            <person name="Berthelot C."/>
            <person name="Parey E."/>
            <person name="Roest Crollius H."/>
            <person name="Montfort J."/>
            <person name="Robinson-Rechavi M."/>
            <person name="Bucao C."/>
            <person name="Bouchez O."/>
            <person name="Gislard M."/>
            <person name="Lluch J."/>
            <person name="Milhes M."/>
            <person name="Lampietro C."/>
            <person name="Lopez Roques C."/>
            <person name="Donnadieu C."/>
            <person name="Braasch I."/>
            <person name="Desvignes T."/>
            <person name="Postlethwait J."/>
            <person name="Bobe J."/>
            <person name="Wedekind C."/>
            <person name="Guiguen Y."/>
        </authorList>
    </citation>
    <scope>NUCLEOTIDE SEQUENCE [LARGE SCALE GENOMIC DNA]</scope>
    <source>
        <strain evidence="2">Cs_M1</strain>
        <tissue evidence="2">Blood</tissue>
    </source>
</reference>
<dbReference type="Proteomes" id="UP001356427">
    <property type="component" value="Unassembled WGS sequence"/>
</dbReference>
<evidence type="ECO:0000313" key="3">
    <source>
        <dbReference type="Proteomes" id="UP001356427"/>
    </source>
</evidence>
<dbReference type="SUPFAM" id="SSF52540">
    <property type="entry name" value="P-loop containing nucleoside triphosphate hydrolases"/>
    <property type="match status" value="1"/>
</dbReference>
<keyword evidence="3" id="KW-1185">Reference proteome</keyword>
<dbReference type="Gene3D" id="3.40.50.300">
    <property type="entry name" value="P-loop containing nucleotide triphosphate hydrolases"/>
    <property type="match status" value="1"/>
</dbReference>